<dbReference type="GO" id="GO:0016791">
    <property type="term" value="F:phosphatase activity"/>
    <property type="evidence" value="ECO:0007669"/>
    <property type="project" value="TreeGrafter"/>
</dbReference>
<dbReference type="InterPro" id="IPR006186">
    <property type="entry name" value="Ser/Thr-sp_prot-phosphatase"/>
</dbReference>
<reference evidence="2 3" key="1">
    <citation type="submission" date="2016-11" db="EMBL/GenBank/DDBJ databases">
        <title>Complete genome sequence of thermophilic cyanobacteria strain Synechococcus sp. PCC6715.</title>
        <authorList>
            <person name="Tang J."/>
            <person name="Daroch M."/>
            <person name="Liang Y."/>
            <person name="Jiang D."/>
            <person name="Shah M."/>
        </authorList>
    </citation>
    <scope>NUCLEOTIDE SEQUENCE [LARGE SCALE GENOMIC DNA]</scope>
    <source>
        <strain evidence="2 3">PCC 6715</strain>
    </source>
</reference>
<dbReference type="GO" id="GO:0008803">
    <property type="term" value="F:bis(5'-nucleosyl)-tetraphosphatase (symmetrical) activity"/>
    <property type="evidence" value="ECO:0007669"/>
    <property type="project" value="TreeGrafter"/>
</dbReference>
<evidence type="ECO:0000313" key="2">
    <source>
        <dbReference type="EMBL" id="ATS19374.1"/>
    </source>
</evidence>
<sequence>MVAPTAGDRLYFLGDLVDRGPNSAAVVELLRQQRYFTVRGNHEDMMLLAFEDKHLNPSRFFVWASSGGDDTLASYTSTELLWEHNYLYISWGAARSTCARQRLD</sequence>
<dbReference type="AlphaFoldDB" id="A0A2D2Q4B0"/>
<gene>
    <name evidence="2" type="ORF">BRW62_12250</name>
</gene>
<dbReference type="Proteomes" id="UP000231057">
    <property type="component" value="Chromosome"/>
</dbReference>
<dbReference type="Pfam" id="PF00149">
    <property type="entry name" value="Metallophos"/>
    <property type="match status" value="1"/>
</dbReference>
<dbReference type="GO" id="GO:0110154">
    <property type="term" value="P:RNA decapping"/>
    <property type="evidence" value="ECO:0007669"/>
    <property type="project" value="TreeGrafter"/>
</dbReference>
<dbReference type="PANTHER" id="PTHR42850:SF4">
    <property type="entry name" value="ZINC-DEPENDENT ENDOPOLYPHOSPHATASE"/>
    <property type="match status" value="1"/>
</dbReference>
<protein>
    <recommendedName>
        <fullName evidence="1">Serine/threonine specific protein phosphatases domain-containing protein</fullName>
    </recommendedName>
</protein>
<dbReference type="GO" id="GO:0005737">
    <property type="term" value="C:cytoplasm"/>
    <property type="evidence" value="ECO:0007669"/>
    <property type="project" value="TreeGrafter"/>
</dbReference>
<dbReference type="PANTHER" id="PTHR42850">
    <property type="entry name" value="METALLOPHOSPHOESTERASE"/>
    <property type="match status" value="1"/>
</dbReference>
<dbReference type="InterPro" id="IPR029052">
    <property type="entry name" value="Metallo-depent_PP-like"/>
</dbReference>
<dbReference type="InterPro" id="IPR050126">
    <property type="entry name" value="Ap4A_hydrolase"/>
</dbReference>
<dbReference type="SUPFAM" id="SSF56300">
    <property type="entry name" value="Metallo-dependent phosphatases"/>
    <property type="match status" value="1"/>
</dbReference>
<dbReference type="EMBL" id="CP018092">
    <property type="protein sequence ID" value="ATS19374.1"/>
    <property type="molecule type" value="Genomic_DNA"/>
</dbReference>
<dbReference type="PROSITE" id="PS00125">
    <property type="entry name" value="SER_THR_PHOSPHATASE"/>
    <property type="match status" value="1"/>
</dbReference>
<dbReference type="KEGG" id="slw:BRW62_12250"/>
<dbReference type="InterPro" id="IPR004843">
    <property type="entry name" value="Calcineurin-like_PHP"/>
</dbReference>
<reference evidence="3" key="2">
    <citation type="journal article" date="2022" name="Front. Microbiol.">
        <title>Comparative Genomic Analysis Revealed Distinct Molecular Components and Organization of CO2-Concentrating Mechanism in Thermophilic Cyanobacteria.</title>
        <authorList>
            <person name="Tang J."/>
            <person name="Zhou H."/>
            <person name="Yao D."/>
            <person name="Riaz S."/>
            <person name="You D."/>
            <person name="Klepacz-Smolka A."/>
            <person name="Daroch M."/>
        </authorList>
    </citation>
    <scope>NUCLEOTIDE SEQUENCE [LARGE SCALE GENOMIC DNA]</scope>
    <source>
        <strain evidence="3">PCC 6715</strain>
    </source>
</reference>
<dbReference type="RefSeq" id="WP_198406058.1">
    <property type="nucleotide sequence ID" value="NZ_CP018092.1"/>
</dbReference>
<accession>A0A2D2Q4B0</accession>
<evidence type="ECO:0000259" key="1">
    <source>
        <dbReference type="PROSITE" id="PS00125"/>
    </source>
</evidence>
<name>A0A2D2Q4B0_PARLV</name>
<keyword evidence="3" id="KW-1185">Reference proteome</keyword>
<evidence type="ECO:0000313" key="3">
    <source>
        <dbReference type="Proteomes" id="UP000231057"/>
    </source>
</evidence>
<feature type="domain" description="Serine/threonine specific protein phosphatases" evidence="1">
    <location>
        <begin position="38"/>
        <end position="43"/>
    </location>
</feature>
<organism evidence="2 3">
    <name type="scientific">Parathermosynechococcus lividus PCC 6715</name>
    <dbReference type="NCBI Taxonomy" id="1917166"/>
    <lineage>
        <taxon>Bacteria</taxon>
        <taxon>Bacillati</taxon>
        <taxon>Cyanobacteriota</taxon>
        <taxon>Cyanophyceae</taxon>
        <taxon>Acaryochloridales</taxon>
        <taxon>Thermosynechococcaceae</taxon>
        <taxon>Parathermosynechococcus</taxon>
    </lineage>
</organism>
<proteinExistence type="predicted"/>
<dbReference type="Gene3D" id="3.60.21.10">
    <property type="match status" value="1"/>
</dbReference>